<evidence type="ECO:0000256" key="8">
    <source>
        <dbReference type="SAM" id="Phobius"/>
    </source>
</evidence>
<feature type="transmembrane region" description="Helical" evidence="8">
    <location>
        <begin position="438"/>
        <end position="459"/>
    </location>
</feature>
<evidence type="ECO:0000256" key="1">
    <source>
        <dbReference type="ARBA" id="ARBA00004651"/>
    </source>
</evidence>
<keyword evidence="2" id="KW-1003">Cell membrane</keyword>
<feature type="transmembrane region" description="Helical" evidence="8">
    <location>
        <begin position="187"/>
        <end position="213"/>
    </location>
</feature>
<evidence type="ECO:0000313" key="10">
    <source>
        <dbReference type="Proteomes" id="UP001549691"/>
    </source>
</evidence>
<dbReference type="PANTHER" id="PTHR33908">
    <property type="entry name" value="MANNOSYLTRANSFERASE YKCB-RELATED"/>
    <property type="match status" value="1"/>
</dbReference>
<dbReference type="Proteomes" id="UP001549691">
    <property type="component" value="Unassembled WGS sequence"/>
</dbReference>
<keyword evidence="10" id="KW-1185">Reference proteome</keyword>
<feature type="transmembrane region" description="Helical" evidence="8">
    <location>
        <begin position="222"/>
        <end position="242"/>
    </location>
</feature>
<keyword evidence="6 8" id="KW-1133">Transmembrane helix</keyword>
<keyword evidence="7 8" id="KW-0472">Membrane</keyword>
<evidence type="ECO:0000256" key="5">
    <source>
        <dbReference type="ARBA" id="ARBA00022692"/>
    </source>
</evidence>
<evidence type="ECO:0000256" key="2">
    <source>
        <dbReference type="ARBA" id="ARBA00022475"/>
    </source>
</evidence>
<evidence type="ECO:0000313" key="9">
    <source>
        <dbReference type="EMBL" id="MET7015489.1"/>
    </source>
</evidence>
<evidence type="ECO:0008006" key="11">
    <source>
        <dbReference type="Google" id="ProtNLM"/>
    </source>
</evidence>
<feature type="transmembrane region" description="Helical" evidence="8">
    <location>
        <begin position="26"/>
        <end position="46"/>
    </location>
</feature>
<comment type="subcellular location">
    <subcellularLocation>
        <location evidence="1">Cell membrane</location>
        <topology evidence="1">Multi-pass membrane protein</topology>
    </subcellularLocation>
</comment>
<evidence type="ECO:0000256" key="6">
    <source>
        <dbReference type="ARBA" id="ARBA00022989"/>
    </source>
</evidence>
<proteinExistence type="predicted"/>
<dbReference type="InterPro" id="IPR050297">
    <property type="entry name" value="LipidA_mod_glycosyltrf_83"/>
</dbReference>
<feature type="transmembrane region" description="Helical" evidence="8">
    <location>
        <begin position="136"/>
        <end position="156"/>
    </location>
</feature>
<feature type="transmembrane region" description="Helical" evidence="8">
    <location>
        <begin position="408"/>
        <end position="426"/>
    </location>
</feature>
<sequence length="625" mass="70153">MFEQAVTPANVDGGRKNPGWAFSRRCGIALALLSLLAVASYVFWLAPYQEFLFSDMKHCWTQAMKRLDGKVFDDSQFVAWPPLYHIFLAELFRVFRWLGLESLVRLETALALNILAFSASVYALQRVAVRWFERSWALLLTVLLYGFGFPALYFNAFLLAENLGSPLLVMAVACIVCRPGWRGIVGAALLFAAATIVRPAMGPFGLAFVAFLLSREHLGRRFLLRAAVFSGVFFVLISLASLEVSRISQGRVNALSANGGLDFFIANTDYHRVDLNYDGWHFFVIVPAQSWKPESGVFYTSTPFYEQGYYFDLGWRALQENPMRAVRNLGEIGNLFFADMLPSRYDAPGFKLLRPLWDWLKLLMSLPLGLYALAWRDLGERKPLATLGLSMLGITMLVSVIFTGEPRYAYAIIFVFYLLSIKLAELILPQWHLWWRRLLFYCAILATLAGATAGVIATMRPTYPDSIAVNLIPLNDESQPSQTNTGRVLFPFNRAGTTLAHADDANLRIKSPSHIHLFTRMEVTGKEPLGLILRAYSSWSFSLKVSGQEMIVDETPNYFNGTEAQLELPPGFYDVEIDAYFWPGEGGLAVNYVYEGGQALPVRRALGVDSERLRFHLPATVSPAP</sequence>
<feature type="transmembrane region" description="Helical" evidence="8">
    <location>
        <begin position="102"/>
        <end position="124"/>
    </location>
</feature>
<dbReference type="RefSeq" id="WP_354601947.1">
    <property type="nucleotide sequence ID" value="NZ_JBEWZI010000017.1"/>
</dbReference>
<feature type="transmembrane region" description="Helical" evidence="8">
    <location>
        <begin position="384"/>
        <end position="402"/>
    </location>
</feature>
<organism evidence="9 10">
    <name type="scientific">Uliginosibacterium flavum</name>
    <dbReference type="NCBI Taxonomy" id="1396831"/>
    <lineage>
        <taxon>Bacteria</taxon>
        <taxon>Pseudomonadati</taxon>
        <taxon>Pseudomonadota</taxon>
        <taxon>Betaproteobacteria</taxon>
        <taxon>Rhodocyclales</taxon>
        <taxon>Zoogloeaceae</taxon>
        <taxon>Uliginosibacterium</taxon>
    </lineage>
</organism>
<keyword evidence="4" id="KW-0808">Transferase</keyword>
<dbReference type="EMBL" id="JBEWZI010000017">
    <property type="protein sequence ID" value="MET7015489.1"/>
    <property type="molecule type" value="Genomic_DNA"/>
</dbReference>
<dbReference type="PANTHER" id="PTHR33908:SF11">
    <property type="entry name" value="MEMBRANE PROTEIN"/>
    <property type="match status" value="1"/>
</dbReference>
<reference evidence="9 10" key="1">
    <citation type="submission" date="2024-07" db="EMBL/GenBank/DDBJ databases">
        <title>Uliginosibacterium flavum JJ3220;KACC:17644.</title>
        <authorList>
            <person name="Kim M.K."/>
        </authorList>
    </citation>
    <scope>NUCLEOTIDE SEQUENCE [LARGE SCALE GENOMIC DNA]</scope>
    <source>
        <strain evidence="9 10">KACC:17644</strain>
    </source>
</reference>
<protein>
    <recommendedName>
        <fullName evidence="11">Glycosyltransferase RgtA/B/C/D-like domain-containing protein</fullName>
    </recommendedName>
</protein>
<name>A0ABV2TNH5_9RHOO</name>
<evidence type="ECO:0000256" key="7">
    <source>
        <dbReference type="ARBA" id="ARBA00023136"/>
    </source>
</evidence>
<comment type="caution">
    <text evidence="9">The sequence shown here is derived from an EMBL/GenBank/DDBJ whole genome shotgun (WGS) entry which is preliminary data.</text>
</comment>
<keyword evidence="5 8" id="KW-0812">Transmembrane</keyword>
<keyword evidence="3" id="KW-0328">Glycosyltransferase</keyword>
<gene>
    <name evidence="9" type="ORF">ABXR19_14975</name>
</gene>
<accession>A0ABV2TNH5</accession>
<feature type="transmembrane region" description="Helical" evidence="8">
    <location>
        <begin position="163"/>
        <end position="181"/>
    </location>
</feature>
<evidence type="ECO:0000256" key="3">
    <source>
        <dbReference type="ARBA" id="ARBA00022676"/>
    </source>
</evidence>
<evidence type="ECO:0000256" key="4">
    <source>
        <dbReference type="ARBA" id="ARBA00022679"/>
    </source>
</evidence>